<dbReference type="FunFam" id="2.90.10.10:FF:000004">
    <property type="entry name" value="G-type lectin S-receptor-like serine/threonine-protein kinase"/>
    <property type="match status" value="1"/>
</dbReference>
<gene>
    <name evidence="5" type="ORF">RND71_024278</name>
</gene>
<evidence type="ECO:0000256" key="2">
    <source>
        <dbReference type="ARBA" id="ARBA00023180"/>
    </source>
</evidence>
<dbReference type="SMART" id="SM00108">
    <property type="entry name" value="B_lectin"/>
    <property type="match status" value="1"/>
</dbReference>
<dbReference type="EMBL" id="JAVYJV010000013">
    <property type="protein sequence ID" value="KAK4355307.1"/>
    <property type="molecule type" value="Genomic_DNA"/>
</dbReference>
<dbReference type="Pfam" id="PF01453">
    <property type="entry name" value="B_lectin"/>
    <property type="match status" value="1"/>
</dbReference>
<keyword evidence="1 3" id="KW-0732">Signal</keyword>
<dbReference type="PANTHER" id="PTHR32444:SF107">
    <property type="entry name" value="RECEPTOR-LIKE SERINE_THREONINE-PROTEIN KINASE"/>
    <property type="match status" value="1"/>
</dbReference>
<keyword evidence="2" id="KW-0325">Glycoprotein</keyword>
<proteinExistence type="predicted"/>
<sequence length="260" mass="28760">MEKFPFLFFLCSLIFLQNIYGQVDTITTTQFSKDGETIVSSDGTFELGFFSPGNTSTNRYVGIWYKQISIITPVWVANRISPVTNKSGVLKLIQPGVVVLVNDTNATVWSTNSPRTVQIPVAQLLNTGNFLVRDANDPNPENFLWQSFDYPTDTLIANMKLGRELVTGLESDGVGVGVTDGVGSWWCVRRLVAGMGDGRRKDRPSMSNVIMMLSNEGILPPAKHPGFFPERKVEGVDQFSWSTQTPSSINEVTITLLDAR</sequence>
<keyword evidence="6" id="KW-1185">Reference proteome</keyword>
<organism evidence="5 6">
    <name type="scientific">Anisodus tanguticus</name>
    <dbReference type="NCBI Taxonomy" id="243964"/>
    <lineage>
        <taxon>Eukaryota</taxon>
        <taxon>Viridiplantae</taxon>
        <taxon>Streptophyta</taxon>
        <taxon>Embryophyta</taxon>
        <taxon>Tracheophyta</taxon>
        <taxon>Spermatophyta</taxon>
        <taxon>Magnoliopsida</taxon>
        <taxon>eudicotyledons</taxon>
        <taxon>Gunneridae</taxon>
        <taxon>Pentapetalae</taxon>
        <taxon>asterids</taxon>
        <taxon>lamiids</taxon>
        <taxon>Solanales</taxon>
        <taxon>Solanaceae</taxon>
        <taxon>Solanoideae</taxon>
        <taxon>Hyoscyameae</taxon>
        <taxon>Anisodus</taxon>
    </lineage>
</organism>
<reference evidence="5" key="1">
    <citation type="submission" date="2023-12" db="EMBL/GenBank/DDBJ databases">
        <title>Genome assembly of Anisodus tanguticus.</title>
        <authorList>
            <person name="Wang Y.-J."/>
        </authorList>
    </citation>
    <scope>NUCLEOTIDE SEQUENCE</scope>
    <source>
        <strain evidence="5">KB-2021</strain>
        <tissue evidence="5">Leaf</tissue>
    </source>
</reference>
<feature type="chain" id="PRO_5041923045" description="Bulb-type lectin domain-containing protein" evidence="3">
    <location>
        <begin position="22"/>
        <end position="260"/>
    </location>
</feature>
<dbReference type="Gene3D" id="2.90.10.10">
    <property type="entry name" value="Bulb-type lectin domain"/>
    <property type="match status" value="1"/>
</dbReference>
<dbReference type="SUPFAM" id="SSF51110">
    <property type="entry name" value="alpha-D-mannose-specific plant lectins"/>
    <property type="match status" value="1"/>
</dbReference>
<dbReference type="InterPro" id="IPR036426">
    <property type="entry name" value="Bulb-type_lectin_dom_sf"/>
</dbReference>
<evidence type="ECO:0000313" key="6">
    <source>
        <dbReference type="Proteomes" id="UP001291623"/>
    </source>
</evidence>
<dbReference type="Pfam" id="PF11883">
    <property type="entry name" value="DUF3403"/>
    <property type="match status" value="1"/>
</dbReference>
<evidence type="ECO:0000313" key="5">
    <source>
        <dbReference type="EMBL" id="KAK4355307.1"/>
    </source>
</evidence>
<name>A0AAE1RQS8_9SOLA</name>
<dbReference type="CDD" id="cd00028">
    <property type="entry name" value="B_lectin"/>
    <property type="match status" value="1"/>
</dbReference>
<dbReference type="PANTHER" id="PTHR32444">
    <property type="entry name" value="BULB-TYPE LECTIN DOMAIN-CONTAINING PROTEIN"/>
    <property type="match status" value="1"/>
</dbReference>
<accession>A0AAE1RQS8</accession>
<dbReference type="InterPro" id="IPR001480">
    <property type="entry name" value="Bulb-type_lectin_dom"/>
</dbReference>
<dbReference type="InterPro" id="IPR021820">
    <property type="entry name" value="S-locus_recpt_kinase_C"/>
</dbReference>
<evidence type="ECO:0000256" key="3">
    <source>
        <dbReference type="SAM" id="SignalP"/>
    </source>
</evidence>
<feature type="domain" description="Bulb-type lectin" evidence="4">
    <location>
        <begin position="23"/>
        <end position="145"/>
    </location>
</feature>
<protein>
    <recommendedName>
        <fullName evidence="4">Bulb-type lectin domain-containing protein</fullName>
    </recommendedName>
</protein>
<dbReference type="Proteomes" id="UP001291623">
    <property type="component" value="Unassembled WGS sequence"/>
</dbReference>
<evidence type="ECO:0000259" key="4">
    <source>
        <dbReference type="PROSITE" id="PS50927"/>
    </source>
</evidence>
<dbReference type="GO" id="GO:0004674">
    <property type="term" value="F:protein serine/threonine kinase activity"/>
    <property type="evidence" value="ECO:0007669"/>
    <property type="project" value="InterPro"/>
</dbReference>
<dbReference type="PROSITE" id="PS50927">
    <property type="entry name" value="BULB_LECTIN"/>
    <property type="match status" value="1"/>
</dbReference>
<feature type="signal peptide" evidence="3">
    <location>
        <begin position="1"/>
        <end position="21"/>
    </location>
</feature>
<dbReference type="AlphaFoldDB" id="A0AAE1RQS8"/>
<evidence type="ECO:0000256" key="1">
    <source>
        <dbReference type="ARBA" id="ARBA00022729"/>
    </source>
</evidence>
<comment type="caution">
    <text evidence="5">The sequence shown here is derived from an EMBL/GenBank/DDBJ whole genome shotgun (WGS) entry which is preliminary data.</text>
</comment>